<dbReference type="Proteomes" id="UP000288805">
    <property type="component" value="Unassembled WGS sequence"/>
</dbReference>
<accession>A0A438C3Y0</accession>
<proteinExistence type="predicted"/>
<gene>
    <name evidence="2" type="ORF">CK203_115311</name>
</gene>
<dbReference type="AlphaFoldDB" id="A0A438C3Y0"/>
<feature type="compositionally biased region" description="Basic and acidic residues" evidence="1">
    <location>
        <begin position="74"/>
        <end position="118"/>
    </location>
</feature>
<feature type="region of interest" description="Disordered" evidence="1">
    <location>
        <begin position="1"/>
        <end position="31"/>
    </location>
</feature>
<dbReference type="EMBL" id="QGNW01002566">
    <property type="protein sequence ID" value="RVW17964.1"/>
    <property type="molecule type" value="Genomic_DNA"/>
</dbReference>
<reference evidence="2 3" key="1">
    <citation type="journal article" date="2018" name="PLoS Genet.">
        <title>Population sequencing reveals clonal diversity and ancestral inbreeding in the grapevine cultivar Chardonnay.</title>
        <authorList>
            <person name="Roach M.J."/>
            <person name="Johnson D.L."/>
            <person name="Bohlmann J."/>
            <person name="van Vuuren H.J."/>
            <person name="Jones S.J."/>
            <person name="Pretorius I.S."/>
            <person name="Schmidt S.A."/>
            <person name="Borneman A.R."/>
        </authorList>
    </citation>
    <scope>NUCLEOTIDE SEQUENCE [LARGE SCALE GENOMIC DNA]</scope>
    <source>
        <strain evidence="3">cv. Chardonnay</strain>
        <tissue evidence="2">Leaf</tissue>
    </source>
</reference>
<evidence type="ECO:0000256" key="1">
    <source>
        <dbReference type="SAM" id="MobiDB-lite"/>
    </source>
</evidence>
<organism evidence="2 3">
    <name type="scientific">Vitis vinifera</name>
    <name type="common">Grape</name>
    <dbReference type="NCBI Taxonomy" id="29760"/>
    <lineage>
        <taxon>Eukaryota</taxon>
        <taxon>Viridiplantae</taxon>
        <taxon>Streptophyta</taxon>
        <taxon>Embryophyta</taxon>
        <taxon>Tracheophyta</taxon>
        <taxon>Spermatophyta</taxon>
        <taxon>Magnoliopsida</taxon>
        <taxon>eudicotyledons</taxon>
        <taxon>Gunneridae</taxon>
        <taxon>Pentapetalae</taxon>
        <taxon>rosids</taxon>
        <taxon>Vitales</taxon>
        <taxon>Vitaceae</taxon>
        <taxon>Viteae</taxon>
        <taxon>Vitis</taxon>
    </lineage>
</organism>
<comment type="caution">
    <text evidence="2">The sequence shown here is derived from an EMBL/GenBank/DDBJ whole genome shotgun (WGS) entry which is preliminary data.</text>
</comment>
<evidence type="ECO:0000313" key="3">
    <source>
        <dbReference type="Proteomes" id="UP000288805"/>
    </source>
</evidence>
<evidence type="ECO:0000313" key="2">
    <source>
        <dbReference type="EMBL" id="RVW17964.1"/>
    </source>
</evidence>
<feature type="region of interest" description="Disordered" evidence="1">
    <location>
        <begin position="54"/>
        <end position="153"/>
    </location>
</feature>
<sequence length="211" mass="23135">MVRGAWAGSRHPARPFSPNYSLDSGRQGEAVQDAAARNLTAVVREPQEYVINILPRKMPKERLTLKNAEFSWKSGEEEERRDPSEGSRTETRRRLSSKENSSEKEEAGEEWEGREGAHSSHGICSSAHYSRGGGNDRGASERCLIPSQADPDTCGAEPLKHLLGSGCRLANLAEEAASVNHPDSRNPDADAAEAVCATPWRKWEQKAESAL</sequence>
<protein>
    <submittedName>
        <fullName evidence="2">Uncharacterized protein</fullName>
    </submittedName>
</protein>
<name>A0A438C3Y0_VITVI</name>